<dbReference type="HAMAP" id="MF_01363">
    <property type="entry name" value="Ribosomal_bL21"/>
    <property type="match status" value="1"/>
</dbReference>
<organism evidence="6">
    <name type="scientific">Picea sitchensis</name>
    <name type="common">Sitka spruce</name>
    <name type="synonym">Pinus sitchensis</name>
    <dbReference type="NCBI Taxonomy" id="3332"/>
    <lineage>
        <taxon>Eukaryota</taxon>
        <taxon>Viridiplantae</taxon>
        <taxon>Streptophyta</taxon>
        <taxon>Embryophyta</taxon>
        <taxon>Tracheophyta</taxon>
        <taxon>Spermatophyta</taxon>
        <taxon>Pinopsida</taxon>
        <taxon>Pinidae</taxon>
        <taxon>Conifers I</taxon>
        <taxon>Pinales</taxon>
        <taxon>Pinaceae</taxon>
        <taxon>Picea</taxon>
    </lineage>
</organism>
<dbReference type="AlphaFoldDB" id="A9P2M4"/>
<dbReference type="PANTHER" id="PTHR21349">
    <property type="entry name" value="50S RIBOSOMAL PROTEIN L21"/>
    <property type="match status" value="1"/>
</dbReference>
<evidence type="ECO:0000256" key="2">
    <source>
        <dbReference type="ARBA" id="ARBA00022980"/>
    </source>
</evidence>
<proteinExistence type="evidence at transcript level"/>
<name>A9P2M4_PICSI</name>
<dbReference type="GO" id="GO:0005840">
    <property type="term" value="C:ribosome"/>
    <property type="evidence" value="ECO:0007669"/>
    <property type="project" value="UniProtKB-KW"/>
</dbReference>
<keyword evidence="2" id="KW-0689">Ribosomal protein</keyword>
<evidence type="ECO:0000256" key="1">
    <source>
        <dbReference type="ARBA" id="ARBA00008563"/>
    </source>
</evidence>
<dbReference type="GO" id="GO:1990904">
    <property type="term" value="C:ribonucleoprotein complex"/>
    <property type="evidence" value="ECO:0007669"/>
    <property type="project" value="UniProtKB-KW"/>
</dbReference>
<evidence type="ECO:0000256" key="5">
    <source>
        <dbReference type="SAM" id="MobiDB-lite"/>
    </source>
</evidence>
<protein>
    <recommendedName>
        <fullName evidence="4">Large ribosomal subunit protein bL21m</fullName>
    </recommendedName>
</protein>
<dbReference type="Pfam" id="PF00829">
    <property type="entry name" value="Ribosomal_L21p"/>
    <property type="match status" value="1"/>
</dbReference>
<dbReference type="GO" id="GO:0003723">
    <property type="term" value="F:RNA binding"/>
    <property type="evidence" value="ECO:0007669"/>
    <property type="project" value="InterPro"/>
</dbReference>
<comment type="similarity">
    <text evidence="1">Belongs to the bacterial ribosomal protein bL21 family.</text>
</comment>
<feature type="compositionally biased region" description="Basic and acidic residues" evidence="5">
    <location>
        <begin position="130"/>
        <end position="144"/>
    </location>
</feature>
<evidence type="ECO:0000313" key="6">
    <source>
        <dbReference type="EMBL" id="ABK27135.1"/>
    </source>
</evidence>
<dbReference type="InterPro" id="IPR028909">
    <property type="entry name" value="bL21-like"/>
</dbReference>
<accession>A9P2M4</accession>
<evidence type="ECO:0000256" key="3">
    <source>
        <dbReference type="ARBA" id="ARBA00023274"/>
    </source>
</evidence>
<dbReference type="EMBL" id="EF087903">
    <property type="protein sequence ID" value="ABK27135.1"/>
    <property type="molecule type" value="mRNA"/>
</dbReference>
<dbReference type="SUPFAM" id="SSF141091">
    <property type="entry name" value="L21p-like"/>
    <property type="match status" value="1"/>
</dbReference>
<dbReference type="GO" id="GO:0006412">
    <property type="term" value="P:translation"/>
    <property type="evidence" value="ECO:0007669"/>
    <property type="project" value="InterPro"/>
</dbReference>
<dbReference type="InterPro" id="IPR036164">
    <property type="entry name" value="bL21-like_sf"/>
</dbReference>
<reference evidence="6" key="1">
    <citation type="journal article" date="2008" name="BMC Genomics">
        <title>A conifer genomics resource of 200,000 spruce (Picea spp.) ESTs and 6,464 high-quality, sequence-finished full-length cDNAs for Sitka spruce (Picea sitchensis).</title>
        <authorList>
            <person name="Ralph S.G."/>
            <person name="Chun H.J."/>
            <person name="Kolosova N."/>
            <person name="Cooper D."/>
            <person name="Oddy C."/>
            <person name="Ritland C.E."/>
            <person name="Kirkpatrick R."/>
            <person name="Moore R."/>
            <person name="Barber S."/>
            <person name="Holt R.A."/>
            <person name="Jones S.J."/>
            <person name="Marra M.A."/>
            <person name="Douglas C.J."/>
            <person name="Ritland K."/>
            <person name="Bohlmann J."/>
        </authorList>
    </citation>
    <scope>NUCLEOTIDE SEQUENCE</scope>
    <source>
        <tissue evidence="6">Bark</tissue>
    </source>
</reference>
<sequence>MAVRTIFRAMSRLSYSNPRPAVAPCNYLRETAHSVPGLILGTRMIHSETFTHRCSPSCAEKCAAGSLEPLNLSNEAAYICRTCFFSTVRTSDSKPEQEDGSAEKPEEDDSVSESEEEEETALDNQQDAVKGVERTERNEADATRRVYRRPLSPEEVQEADEIGYRVIGSAKNSDGKSWRQEPIFAVVQIGSHQFKVSGGDWIYVEKLKYADVKQKIILNKVLMLGTKSETVIGRPILPNAAVHAVVEEQALGAETIIFKKKRRKNYRRTNYHRQELTRLKIIGVEGLKEPLVAKAVTA</sequence>
<dbReference type="GO" id="GO:0003735">
    <property type="term" value="F:structural constituent of ribosome"/>
    <property type="evidence" value="ECO:0007669"/>
    <property type="project" value="InterPro"/>
</dbReference>
<evidence type="ECO:0000256" key="4">
    <source>
        <dbReference type="ARBA" id="ARBA00044129"/>
    </source>
</evidence>
<keyword evidence="3" id="KW-0687">Ribonucleoprotein</keyword>
<dbReference type="NCBIfam" id="TIGR00061">
    <property type="entry name" value="L21"/>
    <property type="match status" value="1"/>
</dbReference>
<dbReference type="PANTHER" id="PTHR21349:SF0">
    <property type="entry name" value="LARGE RIBOSOMAL SUBUNIT PROTEIN BL21M"/>
    <property type="match status" value="1"/>
</dbReference>
<feature type="region of interest" description="Disordered" evidence="5">
    <location>
        <begin position="91"/>
        <end position="153"/>
    </location>
</feature>
<dbReference type="InterPro" id="IPR001787">
    <property type="entry name" value="Ribosomal_bL21"/>
</dbReference>
<dbReference type="GO" id="GO:0005737">
    <property type="term" value="C:cytoplasm"/>
    <property type="evidence" value="ECO:0007669"/>
    <property type="project" value="UniProtKB-ARBA"/>
</dbReference>
<feature type="compositionally biased region" description="Acidic residues" evidence="5">
    <location>
        <begin position="105"/>
        <end position="121"/>
    </location>
</feature>
<feature type="compositionally biased region" description="Basic and acidic residues" evidence="5">
    <location>
        <begin position="91"/>
        <end position="104"/>
    </location>
</feature>